<accession>A0A2G5B465</accession>
<evidence type="ECO:0000313" key="3">
    <source>
        <dbReference type="Proteomes" id="UP000242474"/>
    </source>
</evidence>
<name>A0A2G5B465_COERN</name>
<feature type="compositionally biased region" description="Basic and acidic residues" evidence="1">
    <location>
        <begin position="865"/>
        <end position="888"/>
    </location>
</feature>
<dbReference type="Proteomes" id="UP000242474">
    <property type="component" value="Unassembled WGS sequence"/>
</dbReference>
<dbReference type="EMBL" id="KZ303527">
    <property type="protein sequence ID" value="PIA13794.1"/>
    <property type="molecule type" value="Genomic_DNA"/>
</dbReference>
<organism evidence="2 3">
    <name type="scientific">Coemansia reversa (strain ATCC 12441 / NRRL 1564)</name>
    <dbReference type="NCBI Taxonomy" id="763665"/>
    <lineage>
        <taxon>Eukaryota</taxon>
        <taxon>Fungi</taxon>
        <taxon>Fungi incertae sedis</taxon>
        <taxon>Zoopagomycota</taxon>
        <taxon>Kickxellomycotina</taxon>
        <taxon>Kickxellomycetes</taxon>
        <taxon>Kickxellales</taxon>
        <taxon>Kickxellaceae</taxon>
        <taxon>Coemansia</taxon>
    </lineage>
</organism>
<feature type="compositionally biased region" description="Basic and acidic residues" evidence="1">
    <location>
        <begin position="729"/>
        <end position="771"/>
    </location>
</feature>
<gene>
    <name evidence="2" type="ORF">COEREDRAFT_11072</name>
</gene>
<feature type="compositionally biased region" description="Basic and acidic residues" evidence="1">
    <location>
        <begin position="678"/>
        <end position="693"/>
    </location>
</feature>
<feature type="compositionally biased region" description="Basic and acidic residues" evidence="1">
    <location>
        <begin position="710"/>
        <end position="719"/>
    </location>
</feature>
<feature type="compositionally biased region" description="Basic and acidic residues" evidence="1">
    <location>
        <begin position="950"/>
        <end position="973"/>
    </location>
</feature>
<feature type="region of interest" description="Disordered" evidence="1">
    <location>
        <begin position="337"/>
        <end position="364"/>
    </location>
</feature>
<feature type="compositionally biased region" description="Low complexity" evidence="1">
    <location>
        <begin position="561"/>
        <end position="573"/>
    </location>
</feature>
<feature type="compositionally biased region" description="Low complexity" evidence="1">
    <location>
        <begin position="337"/>
        <end position="360"/>
    </location>
</feature>
<protein>
    <submittedName>
        <fullName evidence="2">Uncharacterized protein</fullName>
    </submittedName>
</protein>
<feature type="region of interest" description="Disordered" evidence="1">
    <location>
        <begin position="557"/>
        <end position="576"/>
    </location>
</feature>
<feature type="region of interest" description="Disordered" evidence="1">
    <location>
        <begin position="936"/>
        <end position="1020"/>
    </location>
</feature>
<evidence type="ECO:0000256" key="1">
    <source>
        <dbReference type="SAM" id="MobiDB-lite"/>
    </source>
</evidence>
<feature type="region of interest" description="Disordered" evidence="1">
    <location>
        <begin position="837"/>
        <end position="888"/>
    </location>
</feature>
<reference evidence="2 3" key="1">
    <citation type="journal article" date="2015" name="Genome Biol. Evol.">
        <title>Phylogenomic analyses indicate that early fungi evolved digesting cell walls of algal ancestors of land plants.</title>
        <authorList>
            <person name="Chang Y."/>
            <person name="Wang S."/>
            <person name="Sekimoto S."/>
            <person name="Aerts A.L."/>
            <person name="Choi C."/>
            <person name="Clum A."/>
            <person name="LaButti K.M."/>
            <person name="Lindquist E.A."/>
            <person name="Yee Ngan C."/>
            <person name="Ohm R.A."/>
            <person name="Salamov A.A."/>
            <person name="Grigoriev I.V."/>
            <person name="Spatafora J.W."/>
            <person name="Berbee M.L."/>
        </authorList>
    </citation>
    <scope>NUCLEOTIDE SEQUENCE [LARGE SCALE GENOMIC DNA]</scope>
    <source>
        <strain evidence="2 3">NRRL 1564</strain>
    </source>
</reference>
<dbReference type="OrthoDB" id="5591147at2759"/>
<evidence type="ECO:0000313" key="2">
    <source>
        <dbReference type="EMBL" id="PIA13794.1"/>
    </source>
</evidence>
<dbReference type="AlphaFoldDB" id="A0A2G5B465"/>
<keyword evidence="3" id="KW-1185">Reference proteome</keyword>
<feature type="region of interest" description="Disordered" evidence="1">
    <location>
        <begin position="1"/>
        <end position="38"/>
    </location>
</feature>
<feature type="region of interest" description="Disordered" evidence="1">
    <location>
        <begin position="634"/>
        <end position="801"/>
    </location>
</feature>
<feature type="compositionally biased region" description="Basic and acidic residues" evidence="1">
    <location>
        <begin position="791"/>
        <end position="801"/>
    </location>
</feature>
<proteinExistence type="predicted"/>
<feature type="compositionally biased region" description="Basic residues" evidence="1">
    <location>
        <begin position="772"/>
        <end position="790"/>
    </location>
</feature>
<sequence length="1028" mass="113606">MRLFRKSKTVQETPDLAQESLEDYYDHQPSAPAPPPPALQLNFELPLMSPSSLEFGGPMAPETKNKEDTHLLAQMQQQHAEKTYDTLDKQKSFSMTNPNTGIGGGGPANIVPLVQIIGERQNAPSYNFEYPLQMAESSSAVTPSNQNDYVKRQLLEQFGHKLPTSHQESKQSEVTSSSVGFSSVKATENIFSNFAYSQPPQTSSVQQSNQQIMNVGNTRVDFQQLTGSHTSKEDGSSSGEDDNAKLNNSMAAMSIGDKKMTASGDGGLKMSNRALYIQRMREASALGKVAAFKPQFFEAGRNDEDDESDDLPLGGLRQMRAEHGIGSGTLNGMSTISGGSQSLVSQQQQQHQSHGAGQPSISTHGEAMGYPRHAMYMYAQQAESPHQSAYQQQHMPSTLSASTTPYATSPHVASKGGIQHPVSYTGANTANPMASAVHQQHSMQTSLPPQMRYNREAPGAQSMNMANGMFRSPVAGSSSVTFGNVGLSRAAMAEQSKYMYAPSLLSQMPVYCPPPIMEGHATRTAPMVPPEMRMPHHPAPMAGYMPAPIANGSMRSLPGVQQQPPHIHQQTTPGAASNGQEALMNFIPNHDRYSGTISNNPLMRDLNKLKQFSAKDYSSRPTLLAEVDSRQLAKKSMPGLGGSTCHSFQPEAPPLPMQPPQQQQFPPAGYHSSPPPRPQDRNDHETYYGHPHDQYYNPHRGNPTRRKHAPRQDSEEKGRGYSSSYSDSGNKRRTEPKTDRSRSSGKHRDQERGRDTYGSEYEGRHVREFRQRKPYQRSRGRSSRGRSHHRRYDDKDYDHFDYDDYSDSYASEYYDEWDCDSDDYYDDRVDDTIHHRRRSSKYRSRGNTYREPARAGDGRRRKLRHSDAHDSWHKPHRAPLDDPRDDNRMVPVATKGVVRQGVAMGSEQTIDPHAARQRSQFGRILANIKRGAPVAGALSGKSSAQNSPVPKEHTIDNHVEETPQKKNPEKESCNDNSSPNATEDADAYPEQTAETEVAEEGTAETRSSPSTANCPTPAPVNAAIVAAN</sequence>